<name>A0ABU8RYJ2_9SPHN</name>
<proteinExistence type="predicted"/>
<reference evidence="3 4" key="1">
    <citation type="submission" date="2024-03" db="EMBL/GenBank/DDBJ databases">
        <authorList>
            <person name="Jo J.-H."/>
        </authorList>
    </citation>
    <scope>NUCLEOTIDE SEQUENCE [LARGE SCALE GENOMIC DNA]</scope>
    <source>
        <strain evidence="3 4">PS1R-30</strain>
    </source>
</reference>
<dbReference type="Pfam" id="PF03551">
    <property type="entry name" value="PadR"/>
    <property type="match status" value="1"/>
</dbReference>
<protein>
    <submittedName>
        <fullName evidence="3">PadR family transcriptional regulator</fullName>
    </submittedName>
</protein>
<dbReference type="SUPFAM" id="SSF46785">
    <property type="entry name" value="Winged helix' DNA-binding domain"/>
    <property type="match status" value="1"/>
</dbReference>
<evidence type="ECO:0000313" key="3">
    <source>
        <dbReference type="EMBL" id="MEJ5978145.1"/>
    </source>
</evidence>
<evidence type="ECO:0000256" key="1">
    <source>
        <dbReference type="SAM" id="MobiDB-lite"/>
    </source>
</evidence>
<evidence type="ECO:0000313" key="4">
    <source>
        <dbReference type="Proteomes" id="UP001361239"/>
    </source>
</evidence>
<keyword evidence="4" id="KW-1185">Reference proteome</keyword>
<dbReference type="Proteomes" id="UP001361239">
    <property type="component" value="Unassembled WGS sequence"/>
</dbReference>
<dbReference type="PANTHER" id="PTHR43252">
    <property type="entry name" value="TRANSCRIPTIONAL REGULATOR YQJI"/>
    <property type="match status" value="1"/>
</dbReference>
<feature type="region of interest" description="Disordered" evidence="1">
    <location>
        <begin position="1"/>
        <end position="43"/>
    </location>
</feature>
<organism evidence="3 4">
    <name type="scientific">Novosphingobium anseongense</name>
    <dbReference type="NCBI Taxonomy" id="3133436"/>
    <lineage>
        <taxon>Bacteria</taxon>
        <taxon>Pseudomonadati</taxon>
        <taxon>Pseudomonadota</taxon>
        <taxon>Alphaproteobacteria</taxon>
        <taxon>Sphingomonadales</taxon>
        <taxon>Sphingomonadaceae</taxon>
        <taxon>Novosphingobium</taxon>
    </lineage>
</organism>
<dbReference type="PANTHER" id="PTHR43252:SF7">
    <property type="entry name" value="TRANSCRIPTIONAL REGULATOR YQJI"/>
    <property type="match status" value="1"/>
</dbReference>
<gene>
    <name evidence="3" type="ORF">WG901_15945</name>
</gene>
<feature type="domain" description="Transcription regulator PadR N-terminal" evidence="2">
    <location>
        <begin position="57"/>
        <end position="125"/>
    </location>
</feature>
<dbReference type="EMBL" id="JBBHJZ010000003">
    <property type="protein sequence ID" value="MEJ5978145.1"/>
    <property type="molecule type" value="Genomic_DNA"/>
</dbReference>
<dbReference type="InterPro" id="IPR005149">
    <property type="entry name" value="Tscrpt_reg_PadR_N"/>
</dbReference>
<dbReference type="Gene3D" id="1.10.10.10">
    <property type="entry name" value="Winged helix-like DNA-binding domain superfamily/Winged helix DNA-binding domain"/>
    <property type="match status" value="1"/>
</dbReference>
<dbReference type="InterPro" id="IPR036388">
    <property type="entry name" value="WH-like_DNA-bd_sf"/>
</dbReference>
<comment type="caution">
    <text evidence="3">The sequence shown here is derived from an EMBL/GenBank/DDBJ whole genome shotgun (WGS) entry which is preliminary data.</text>
</comment>
<accession>A0ABU8RYJ2</accession>
<dbReference type="RefSeq" id="WP_339588083.1">
    <property type="nucleotide sequence ID" value="NZ_JBBHJZ010000003.1"/>
</dbReference>
<sequence length="204" mass="22262">MKYRHRNPGGMDRHSHHNHPFCEMRGSFGRHGGEHHEGRGRRSGGRLFDYGELRLLVLALIAQAPAHGYELIKTIEDRFGGAYTPSPGVIYPTLSWLEDSGYASVSAEGGRKSFSITAEGQAFLDANREAADALFRRGGHDGEGRRGRSLQVMRAMHNLKTALRLRLASGPADEATIEAIAAAIDEAAQKIGKLQGPDHDQQPG</sequence>
<dbReference type="InterPro" id="IPR036390">
    <property type="entry name" value="WH_DNA-bd_sf"/>
</dbReference>
<evidence type="ECO:0000259" key="2">
    <source>
        <dbReference type="Pfam" id="PF03551"/>
    </source>
</evidence>